<organism evidence="1 2">
    <name type="scientific">Rhizodiscina lignyota</name>
    <dbReference type="NCBI Taxonomy" id="1504668"/>
    <lineage>
        <taxon>Eukaryota</taxon>
        <taxon>Fungi</taxon>
        <taxon>Dikarya</taxon>
        <taxon>Ascomycota</taxon>
        <taxon>Pezizomycotina</taxon>
        <taxon>Dothideomycetes</taxon>
        <taxon>Pleosporomycetidae</taxon>
        <taxon>Aulographales</taxon>
        <taxon>Rhizodiscinaceae</taxon>
        <taxon>Rhizodiscina</taxon>
    </lineage>
</organism>
<keyword evidence="2" id="KW-1185">Reference proteome</keyword>
<reference evidence="1" key="1">
    <citation type="journal article" date="2020" name="Stud. Mycol.">
        <title>101 Dothideomycetes genomes: a test case for predicting lifestyles and emergence of pathogens.</title>
        <authorList>
            <person name="Haridas S."/>
            <person name="Albert R."/>
            <person name="Binder M."/>
            <person name="Bloem J."/>
            <person name="Labutti K."/>
            <person name="Salamov A."/>
            <person name="Andreopoulos B."/>
            <person name="Baker S."/>
            <person name="Barry K."/>
            <person name="Bills G."/>
            <person name="Bluhm B."/>
            <person name="Cannon C."/>
            <person name="Castanera R."/>
            <person name="Culley D."/>
            <person name="Daum C."/>
            <person name="Ezra D."/>
            <person name="Gonzalez J."/>
            <person name="Henrissat B."/>
            <person name="Kuo A."/>
            <person name="Liang C."/>
            <person name="Lipzen A."/>
            <person name="Lutzoni F."/>
            <person name="Magnuson J."/>
            <person name="Mondo S."/>
            <person name="Nolan M."/>
            <person name="Ohm R."/>
            <person name="Pangilinan J."/>
            <person name="Park H.-J."/>
            <person name="Ramirez L."/>
            <person name="Alfaro M."/>
            <person name="Sun H."/>
            <person name="Tritt A."/>
            <person name="Yoshinaga Y."/>
            <person name="Zwiers L.-H."/>
            <person name="Turgeon B."/>
            <person name="Goodwin S."/>
            <person name="Spatafora J."/>
            <person name="Crous P."/>
            <person name="Grigoriev I."/>
        </authorList>
    </citation>
    <scope>NUCLEOTIDE SEQUENCE</scope>
    <source>
        <strain evidence="1">CBS 133067</strain>
    </source>
</reference>
<protein>
    <submittedName>
        <fullName evidence="1">Uncharacterized protein</fullName>
    </submittedName>
</protein>
<comment type="caution">
    <text evidence="1">The sequence shown here is derived from an EMBL/GenBank/DDBJ whole genome shotgun (WGS) entry which is preliminary data.</text>
</comment>
<evidence type="ECO:0000313" key="1">
    <source>
        <dbReference type="EMBL" id="KAF2100414.1"/>
    </source>
</evidence>
<dbReference type="AlphaFoldDB" id="A0A9P4IJF7"/>
<gene>
    <name evidence="1" type="ORF">NA57DRAFT_74023</name>
</gene>
<accession>A0A9P4IJF7</accession>
<evidence type="ECO:0000313" key="2">
    <source>
        <dbReference type="Proteomes" id="UP000799772"/>
    </source>
</evidence>
<dbReference type="Proteomes" id="UP000799772">
    <property type="component" value="Unassembled WGS sequence"/>
</dbReference>
<proteinExistence type="predicted"/>
<name>A0A9P4IJF7_9PEZI</name>
<sequence length="414" mass="48818">MDPEERAELPGELTGFVTREREERLARLEALSNTARERCSTTTQREHYAKLAMRLYLKHKHGVENPSMEEADTALDALKPLKWLLVKQDIWAQGLEGEEEKESAFLALEYVDTASEETADRHCRRYNHLFVDEYPEYREFSGPIRYLLCWREFVSDTRLECLIHAHMERWQYLPQRHASGQPLWVTRLAMFCNDDQELNVISYCTSTKYRLFLCRAIISFGKEWTSDIHMRYLEACEDKTLACKRDRDEVIQKRERFVAEWWEGEAAFEDGLRFPVTFSLYQQVVFETVEEDARNLVEAIRERDHPDWSQRATDSSSPHLDRVEEHNKGLNKSLERLKVFDSAPPTGHEDEHGWSRKEMQKIFKGWMAKVAGLDEIEKVGFIIGLEETQRILERKRAIDFLPSIPPESVRVRWV</sequence>
<dbReference type="EMBL" id="ML978124">
    <property type="protein sequence ID" value="KAF2100414.1"/>
    <property type="molecule type" value="Genomic_DNA"/>
</dbReference>